<feature type="domain" description="GGDEF" evidence="5">
    <location>
        <begin position="470"/>
        <end position="605"/>
    </location>
</feature>
<feature type="transmembrane region" description="Helical" evidence="3">
    <location>
        <begin position="184"/>
        <end position="205"/>
    </location>
</feature>
<dbReference type="NCBIfam" id="TIGR00254">
    <property type="entry name" value="GGDEF"/>
    <property type="match status" value="1"/>
</dbReference>
<dbReference type="Pfam" id="PF00672">
    <property type="entry name" value="HAMP"/>
    <property type="match status" value="1"/>
</dbReference>
<dbReference type="EC" id="2.7.7.65" evidence="1"/>
<dbReference type="CDD" id="cd01949">
    <property type="entry name" value="GGDEF"/>
    <property type="match status" value="1"/>
</dbReference>
<dbReference type="PANTHER" id="PTHR45138:SF9">
    <property type="entry name" value="DIGUANYLATE CYCLASE DGCM-RELATED"/>
    <property type="match status" value="1"/>
</dbReference>
<keyword evidence="3" id="KW-0812">Transmembrane</keyword>
<keyword evidence="3" id="KW-0472">Membrane</keyword>
<dbReference type="InterPro" id="IPR043128">
    <property type="entry name" value="Rev_trsase/Diguanyl_cyclase"/>
</dbReference>
<accession>A0ABT8YEI7</accession>
<gene>
    <name evidence="6" type="ORF">Q4F19_20430</name>
</gene>
<keyword evidence="6" id="KW-0808">Transferase</keyword>
<dbReference type="InterPro" id="IPR029787">
    <property type="entry name" value="Nucleotide_cyclase"/>
</dbReference>
<evidence type="ECO:0000313" key="7">
    <source>
        <dbReference type="Proteomes" id="UP001169764"/>
    </source>
</evidence>
<dbReference type="SMART" id="SM00267">
    <property type="entry name" value="GGDEF"/>
    <property type="match status" value="1"/>
</dbReference>
<keyword evidence="3" id="KW-1133">Transmembrane helix</keyword>
<dbReference type="RefSeq" id="WP_303546585.1">
    <property type="nucleotide sequence ID" value="NZ_JAUOTP010000012.1"/>
</dbReference>
<feature type="domain" description="HAMP" evidence="4">
    <location>
        <begin position="206"/>
        <end position="259"/>
    </location>
</feature>
<dbReference type="PANTHER" id="PTHR45138">
    <property type="entry name" value="REGULATORY COMPONENTS OF SENSORY TRANSDUCTION SYSTEM"/>
    <property type="match status" value="1"/>
</dbReference>
<dbReference type="InterPro" id="IPR007891">
    <property type="entry name" value="CHASE3"/>
</dbReference>
<reference evidence="6" key="1">
    <citation type="submission" date="2023-07" db="EMBL/GenBank/DDBJ databases">
        <authorList>
            <person name="Kim M."/>
        </authorList>
    </citation>
    <scope>NUCLEOTIDE SEQUENCE</scope>
    <source>
        <strain evidence="6">BIUV-7</strain>
    </source>
</reference>
<dbReference type="Gene3D" id="3.30.70.270">
    <property type="match status" value="1"/>
</dbReference>
<dbReference type="Pfam" id="PF05227">
    <property type="entry name" value="CHASE3"/>
    <property type="match status" value="1"/>
</dbReference>
<dbReference type="SUPFAM" id="SSF158472">
    <property type="entry name" value="HAMP domain-like"/>
    <property type="match status" value="1"/>
</dbReference>
<dbReference type="InterPro" id="IPR000160">
    <property type="entry name" value="GGDEF_dom"/>
</dbReference>
<protein>
    <recommendedName>
        <fullName evidence="1">diguanylate cyclase</fullName>
        <ecNumber evidence="1">2.7.7.65</ecNumber>
    </recommendedName>
</protein>
<proteinExistence type="predicted"/>
<dbReference type="Pfam" id="PF00990">
    <property type="entry name" value="GGDEF"/>
    <property type="match status" value="1"/>
</dbReference>
<dbReference type="InterPro" id="IPR050469">
    <property type="entry name" value="Diguanylate_Cyclase"/>
</dbReference>
<dbReference type="SUPFAM" id="SSF55073">
    <property type="entry name" value="Nucleotide cyclase"/>
    <property type="match status" value="1"/>
</dbReference>
<dbReference type="Gene3D" id="6.10.340.10">
    <property type="match status" value="1"/>
</dbReference>
<evidence type="ECO:0000259" key="4">
    <source>
        <dbReference type="PROSITE" id="PS50885"/>
    </source>
</evidence>
<keyword evidence="6" id="KW-0548">Nucleotidyltransferase</keyword>
<keyword evidence="7" id="KW-1185">Reference proteome</keyword>
<evidence type="ECO:0000256" key="3">
    <source>
        <dbReference type="SAM" id="Phobius"/>
    </source>
</evidence>
<organism evidence="6 7">
    <name type="scientific">Sphingomonas natans</name>
    <dbReference type="NCBI Taxonomy" id="3063330"/>
    <lineage>
        <taxon>Bacteria</taxon>
        <taxon>Pseudomonadati</taxon>
        <taxon>Pseudomonadota</taxon>
        <taxon>Alphaproteobacteria</taxon>
        <taxon>Sphingomonadales</taxon>
        <taxon>Sphingomonadaceae</taxon>
        <taxon>Sphingomonas</taxon>
    </lineage>
</organism>
<evidence type="ECO:0000259" key="5">
    <source>
        <dbReference type="PROSITE" id="PS50887"/>
    </source>
</evidence>
<dbReference type="PROSITE" id="PS50885">
    <property type="entry name" value="HAMP"/>
    <property type="match status" value="1"/>
</dbReference>
<evidence type="ECO:0000313" key="6">
    <source>
        <dbReference type="EMBL" id="MDO6416763.1"/>
    </source>
</evidence>
<dbReference type="CDD" id="cd19410">
    <property type="entry name" value="HK9-like_sensor"/>
    <property type="match status" value="1"/>
</dbReference>
<sequence>MFASLSARVAGIGLIVVIALASLAGLLADASHETSTSFRAVTHSADVIETTEAALGDLREAESGQRGFILTHNPAYARSFAQSIAGATRNITRVVVLTSDNPLQHKRAGEIARLMAERARILRRPFALAGSGDFARAGALIANGRGLDLMDTITMLTRSFLDEEKVLQAARGAAAERRLTSGKFIALIGASVVAFLVVIGFVLLIRSIRRPLGIMLQAMTELGSGERQARIATAMGSREFDRLARGYNAMAERLESAVTDQVESELRLQVVNGELHRNSEALREHSDVIELLGGMAHRMQAARTDDELAAIIRVFVPRVLPDIPGILYAHNNSRNLLIPIAGWGGLAVASDGFAPEQCWALRRGRSHCVTEPGSDIVCGHVPDDEIYHCEPLLAGGEVIGVLYLRGVVDTDSRFRLRVLSENIASALVNHRLQRSLREQTIRDPLTGLFNRRYMEETLTLEIARASRSGAPLSLVMCDVDHFKRFNDEFGHDAGDTVLQAVAAEMRSRFRDGDVVCRFGGEEFTIIAPGTTPEALLHRVEMVRKAISELTVRQNGRALGTTSMSFGLATFTSGMAKDGSTLVQAADAALYQAKREGRNRALISRLAA</sequence>
<comment type="catalytic activity">
    <reaction evidence="2">
        <text>2 GTP = 3',3'-c-di-GMP + 2 diphosphate</text>
        <dbReference type="Rhea" id="RHEA:24898"/>
        <dbReference type="ChEBI" id="CHEBI:33019"/>
        <dbReference type="ChEBI" id="CHEBI:37565"/>
        <dbReference type="ChEBI" id="CHEBI:58805"/>
        <dbReference type="EC" id="2.7.7.65"/>
    </reaction>
</comment>
<dbReference type="EMBL" id="JAUOTP010000012">
    <property type="protein sequence ID" value="MDO6416763.1"/>
    <property type="molecule type" value="Genomic_DNA"/>
</dbReference>
<evidence type="ECO:0000256" key="2">
    <source>
        <dbReference type="ARBA" id="ARBA00034247"/>
    </source>
</evidence>
<name>A0ABT8YEI7_9SPHN</name>
<dbReference type="SUPFAM" id="SSF55781">
    <property type="entry name" value="GAF domain-like"/>
    <property type="match status" value="1"/>
</dbReference>
<dbReference type="SMART" id="SM00304">
    <property type="entry name" value="HAMP"/>
    <property type="match status" value="1"/>
</dbReference>
<dbReference type="CDD" id="cd06225">
    <property type="entry name" value="HAMP"/>
    <property type="match status" value="1"/>
</dbReference>
<comment type="caution">
    <text evidence="6">The sequence shown here is derived from an EMBL/GenBank/DDBJ whole genome shotgun (WGS) entry which is preliminary data.</text>
</comment>
<dbReference type="GO" id="GO:0052621">
    <property type="term" value="F:diguanylate cyclase activity"/>
    <property type="evidence" value="ECO:0007669"/>
    <property type="project" value="UniProtKB-EC"/>
</dbReference>
<dbReference type="InterPro" id="IPR003660">
    <property type="entry name" value="HAMP_dom"/>
</dbReference>
<dbReference type="PROSITE" id="PS50887">
    <property type="entry name" value="GGDEF"/>
    <property type="match status" value="1"/>
</dbReference>
<dbReference type="Proteomes" id="UP001169764">
    <property type="component" value="Unassembled WGS sequence"/>
</dbReference>
<evidence type="ECO:0000256" key="1">
    <source>
        <dbReference type="ARBA" id="ARBA00012528"/>
    </source>
</evidence>